<dbReference type="InterPro" id="IPR016024">
    <property type="entry name" value="ARM-type_fold"/>
</dbReference>
<evidence type="ECO:0000256" key="2">
    <source>
        <dbReference type="ARBA" id="ARBA00022490"/>
    </source>
</evidence>
<dbReference type="PANTHER" id="PTHR10663:SF375">
    <property type="entry name" value="LD29171P"/>
    <property type="match status" value="1"/>
</dbReference>
<dbReference type="PANTHER" id="PTHR10663">
    <property type="entry name" value="GUANYL-NUCLEOTIDE EXCHANGE FACTOR"/>
    <property type="match status" value="1"/>
</dbReference>
<dbReference type="InterPro" id="IPR015403">
    <property type="entry name" value="Mon2/Sec7/BIG1-like_HDS"/>
</dbReference>
<reference evidence="4 5" key="1">
    <citation type="journal article" date="2018" name="Microb. Genom.">
        <title>Expanding an expanded genome: long-read sequencing of Trypanosoma cruzi.</title>
        <authorList>
            <person name="Berna L."/>
            <person name="Rodriguez M."/>
            <person name="Chiribao M.L."/>
            <person name="Parodi-Talice A."/>
            <person name="Pita S."/>
            <person name="Rijo G."/>
            <person name="Alvarez-Valin F."/>
            <person name="Robello C."/>
        </authorList>
    </citation>
    <scope>NUCLEOTIDE SEQUENCE [LARGE SCALE GENOMIC DNA]</scope>
    <source>
        <strain evidence="4 5">TCC</strain>
    </source>
</reference>
<dbReference type="FunFam" id="1.10.1000.11:FF:000002">
    <property type="entry name" value="Cytohesin 1"/>
    <property type="match status" value="1"/>
</dbReference>
<dbReference type="VEuPathDB" id="TriTrypDB:TcBrA4_0123800"/>
<dbReference type="GO" id="GO:0005085">
    <property type="term" value="F:guanyl-nucleotide exchange factor activity"/>
    <property type="evidence" value="ECO:0007669"/>
    <property type="project" value="InterPro"/>
</dbReference>
<dbReference type="VEuPathDB" id="TriTrypDB:C4B63_7g57"/>
<dbReference type="Pfam" id="PF12783">
    <property type="entry name" value="Sec7-like_HUS"/>
    <property type="match status" value="1"/>
</dbReference>
<dbReference type="SMART" id="SM00222">
    <property type="entry name" value="Sec7"/>
    <property type="match status" value="1"/>
</dbReference>
<evidence type="ECO:0000313" key="5">
    <source>
        <dbReference type="Proteomes" id="UP000246078"/>
    </source>
</evidence>
<dbReference type="VEuPathDB" id="TriTrypDB:TcCL_NonESM10744"/>
<dbReference type="GO" id="GO:0005737">
    <property type="term" value="C:cytoplasm"/>
    <property type="evidence" value="ECO:0007669"/>
    <property type="project" value="UniProtKB-SubCell"/>
</dbReference>
<dbReference type="InterPro" id="IPR000904">
    <property type="entry name" value="Sec7_dom"/>
</dbReference>
<dbReference type="GO" id="GO:0032012">
    <property type="term" value="P:regulation of ARF protein signal transduction"/>
    <property type="evidence" value="ECO:0007669"/>
    <property type="project" value="InterPro"/>
</dbReference>
<comment type="caution">
    <text evidence="4">The sequence shown here is derived from an EMBL/GenBank/DDBJ whole genome shotgun (WGS) entry which is preliminary data.</text>
</comment>
<keyword evidence="2" id="KW-0963">Cytoplasm</keyword>
<protein>
    <submittedName>
        <fullName evidence="4">Guanine nucleotide exchange factor in Golgi transport N-terminal/Sec7 domain</fullName>
    </submittedName>
</protein>
<feature type="domain" description="SEC7" evidence="3">
    <location>
        <begin position="604"/>
        <end position="822"/>
    </location>
</feature>
<proteinExistence type="predicted"/>
<dbReference type="VEuPathDB" id="TriTrypDB:C4B63_7g55"/>
<dbReference type="SUPFAM" id="SSF48371">
    <property type="entry name" value="ARM repeat"/>
    <property type="match status" value="1"/>
</dbReference>
<dbReference type="VEuPathDB" id="TriTrypDB:TcCL_NonESM07396"/>
<dbReference type="VEuPathDB" id="TriTrypDB:TCDM_06544"/>
<dbReference type="InterPro" id="IPR032691">
    <property type="entry name" value="Mon2/Sec7/BIG1-like_HUS"/>
</dbReference>
<dbReference type="PROSITE" id="PS50190">
    <property type="entry name" value="SEC7"/>
    <property type="match status" value="1"/>
</dbReference>
<dbReference type="InterPro" id="IPR023394">
    <property type="entry name" value="Sec7_C_sf"/>
</dbReference>
<sequence>MPWRYGEVIDACGKALIEERSARIRSLLNVVVKDLNEIKSITNETSGQKLNEANGEASKKAENSNEFEESILSHLGFVTQLVLMENCGNRFSSKGLTALLEFATVLLNSGLIPTSLVSVPPEISITKSPSSGAGEFFSKLLGGGAAANRHCVQFSSIESPTAQSEFKNGAVNVFSAVVEGVLAVARHIQGRDVSDQLLFTLVTALQASAVPCSGRARLSEKTRDDYNNYFLAVRGDTLLHVIEELFGVFKRNNLILPLVEGTKSALNCIAKTLSKAIEYETTEVIEESAVVNTIGGSYQKDASRILEYCCSLTRSSESPSTSPRPQGNIVGIISVPNEASIILLTALGIILHLTVNGGPTFRNSTVILSAVKSTVIPCTLSTALLKDLDAFRLSVNVLLTCAMNFGHLMVNETKTIFRHLFFRVLESKTSSLTQKSIVVEAFHRYIEEPQNLIALFLNYDCNTSSQSVYEQMIGYLAALSVPFGMKMDAVCDRNEAVSGRIVLDFLIPESLQRSALSTLLLVAYSNRQWIERFECDQTISFGNSSNFNSSSGISEFAKHLEKRVEPQGEMLLAVSVGKENDPFIHALRIKDAFRKFMYLMNDVKDPKAAIEFLIREPLLLPNITEGETKHEESIEGNESAIGSGISKSSETALETHVKNCDNSEEKVNFKAELIALFLKEKEDYIDKLVLGEYFAKSFGDPQRRMIFVNWIEQHSFAGMTLDAALRLFLGGFKLLGEAEVVDKTMEIFAAQYCKENPTAFRSANTAFILSFSICMLNTDAHSPHVKNKMTLDEFTRNNRGIDEGDDVDFSLLKGIYERIVLNEIKLRPSRFVSSTTNSVITGRNNSLSSNRISSGLFESIPILKRFAPVARRITDTVMIPLDVAGNMLFNTLQRKKEEIYQAELRNALKDVIEALDTANALKSKFVEATRIENAIPMWGITVDYLIRCLLCAFENFFSVAEATGLPSNAQGCHDPTQRYMDIPENREYFDNLLRGIVNTVRVCCDFGNISQAESLIERLFELTQLSNIVVLSQKPIPCVSLSNGISKPRIELLKTILDLFLVNGASLTTRGWCVAYTGISLLELIFNGLEGIWKIQCRKPPLGGGGKPLPDTRFGKVEDIPTSFDKNSVQKRIAILEALRSFSSVDVWLERLFDATEYPSQTQVFMSNALVSVCEKELISLRTFSLTKLLDFLTVCASFSSRMQWRDLWNNANKVFTLAGTMTFEIASLSLGGLRIIALTYLMREELLNYSFQKEVLMPFESILMGNQDVNIRQKVIETIAEIIEFRANRLASGWNVVFSILSHCAVIPEVVKSAWDLSEGVITSHTALMKDCFSDLIFCLTSFACNNVDEEVALLSISYLRVCGHWLQFGLEPPPEDIRDASAVAEWASRFKGADNEANAAQLIFGIPRVTLSMVPITSQQTLEKPTTLSVKTNYHLWMSILEGMIPIILVHPSVRVRAHVICSLWALIEQYAIAFATNIQESLFTGILRPVLCNLLMHAPVDQETVIDPVDYKLLTLLSLKSMFLACRLHSHLLKLACETFVKICTTDVSLEHVQAGLVDVILRICVDLEPRGYVHRLGLPETASELWVTRLLHELFQIGYIDVIHFKRTTGWTELHHAIAVTTPRIDFDLNIEEEARNIIINTVLTAVFDGIIVQVFAAMNRCSLQEEYLLLFKAMRRAYLVIALFCSADSTGKVFPRLLNGLSSSSLVIPEQQLLIPYLCVLIEFVFALRSNTPTIAETQALREAMTLMCQTIRQSREFCIQNQAEHIAALESDGTKEETTIAFKKHRGRTFVDVFRSGRAPLNCRAQHISRTVPERVLNEWRYLTHTLGLRYAFTVDGVTARCMPVECLHELILLLPSELEEQLVEPFICSCWEELDVGMPLLRVSVISQTLGVLERKRGLLHS</sequence>
<dbReference type="VEuPathDB" id="TriTrypDB:TcCLB.506559.540"/>
<comment type="subcellular location">
    <subcellularLocation>
        <location evidence="1">Cytoplasm</location>
    </subcellularLocation>
</comment>
<dbReference type="VEuPathDB" id="TriTrypDB:TcCL_Unassigned06994"/>
<dbReference type="VEuPathDB" id="TriTrypDB:TCSYLVIO_003851"/>
<dbReference type="VEuPathDB" id="TriTrypDB:BCY84_18915"/>
<dbReference type="VEuPathDB" id="TriTrypDB:TcG_02787"/>
<dbReference type="VEuPathDB" id="TriTrypDB:Tc_MARK_2569"/>
<dbReference type="SUPFAM" id="SSF48425">
    <property type="entry name" value="Sec7 domain"/>
    <property type="match status" value="1"/>
</dbReference>
<dbReference type="Pfam" id="PF09324">
    <property type="entry name" value="Sec7-like_HDS"/>
    <property type="match status" value="1"/>
</dbReference>
<dbReference type="VEuPathDB" id="TriTrypDB:C4B63_7g56"/>
<dbReference type="VEuPathDB" id="TriTrypDB:TCDM_11421"/>
<dbReference type="EMBL" id="PRFC01000208">
    <property type="protein sequence ID" value="PWV00382.1"/>
    <property type="molecule type" value="Genomic_DNA"/>
</dbReference>
<dbReference type="Pfam" id="PF01369">
    <property type="entry name" value="Sec7"/>
    <property type="match status" value="1"/>
</dbReference>
<dbReference type="InterPro" id="IPR035999">
    <property type="entry name" value="Sec7_dom_sf"/>
</dbReference>
<name>A0A2V2VVG9_TRYCR</name>
<dbReference type="VEuPathDB" id="TriTrypDB:ECC02_005649"/>
<organism evidence="4 5">
    <name type="scientific">Trypanosoma cruzi</name>
    <dbReference type="NCBI Taxonomy" id="5693"/>
    <lineage>
        <taxon>Eukaryota</taxon>
        <taxon>Discoba</taxon>
        <taxon>Euglenozoa</taxon>
        <taxon>Kinetoplastea</taxon>
        <taxon>Metakinetoplastina</taxon>
        <taxon>Trypanosomatida</taxon>
        <taxon>Trypanosomatidae</taxon>
        <taxon>Trypanosoma</taxon>
        <taxon>Schizotrypanum</taxon>
    </lineage>
</organism>
<evidence type="ECO:0000259" key="3">
    <source>
        <dbReference type="PROSITE" id="PS50190"/>
    </source>
</evidence>
<dbReference type="Proteomes" id="UP000246078">
    <property type="component" value="Unassembled WGS sequence"/>
</dbReference>
<dbReference type="CDD" id="cd00171">
    <property type="entry name" value="Sec7"/>
    <property type="match status" value="1"/>
</dbReference>
<evidence type="ECO:0000313" key="4">
    <source>
        <dbReference type="EMBL" id="PWV00382.1"/>
    </source>
</evidence>
<gene>
    <name evidence="4" type="ORF">C3747_208g12</name>
</gene>
<dbReference type="VEuPathDB" id="TriTrypDB:C3747_208g12"/>
<accession>A0A2V2VVG9</accession>
<dbReference type="Gene3D" id="1.10.1000.11">
    <property type="entry name" value="Arf Nucleotide-binding Site Opener,domain 2"/>
    <property type="match status" value="1"/>
</dbReference>
<evidence type="ECO:0000256" key="1">
    <source>
        <dbReference type="ARBA" id="ARBA00004496"/>
    </source>
</evidence>